<evidence type="ECO:0000256" key="1">
    <source>
        <dbReference type="SAM" id="MobiDB-lite"/>
    </source>
</evidence>
<feature type="region of interest" description="Disordered" evidence="1">
    <location>
        <begin position="137"/>
        <end position="184"/>
    </location>
</feature>
<gene>
    <name evidence="2" type="ORF">E1B28_003865</name>
</gene>
<dbReference type="OrthoDB" id="3244156at2759"/>
<accession>A0A9P7UXG4</accession>
<name>A0A9P7UXG4_9AGAR</name>
<feature type="region of interest" description="Disordered" evidence="1">
    <location>
        <begin position="318"/>
        <end position="342"/>
    </location>
</feature>
<protein>
    <submittedName>
        <fullName evidence="2">Uncharacterized protein</fullName>
    </submittedName>
</protein>
<proteinExistence type="predicted"/>
<organism evidence="2 3">
    <name type="scientific">Marasmius oreades</name>
    <name type="common">fairy-ring Marasmius</name>
    <dbReference type="NCBI Taxonomy" id="181124"/>
    <lineage>
        <taxon>Eukaryota</taxon>
        <taxon>Fungi</taxon>
        <taxon>Dikarya</taxon>
        <taxon>Basidiomycota</taxon>
        <taxon>Agaricomycotina</taxon>
        <taxon>Agaricomycetes</taxon>
        <taxon>Agaricomycetidae</taxon>
        <taxon>Agaricales</taxon>
        <taxon>Marasmiineae</taxon>
        <taxon>Marasmiaceae</taxon>
        <taxon>Marasmius</taxon>
    </lineage>
</organism>
<feature type="compositionally biased region" description="Basic residues" evidence="1">
    <location>
        <begin position="29"/>
        <end position="40"/>
    </location>
</feature>
<evidence type="ECO:0000313" key="2">
    <source>
        <dbReference type="EMBL" id="KAG7096428.1"/>
    </source>
</evidence>
<feature type="region of interest" description="Disordered" evidence="1">
    <location>
        <begin position="1"/>
        <end position="49"/>
    </location>
</feature>
<dbReference type="AlphaFoldDB" id="A0A9P7UXG4"/>
<feature type="compositionally biased region" description="Polar residues" evidence="1">
    <location>
        <begin position="157"/>
        <end position="176"/>
    </location>
</feature>
<reference evidence="2" key="1">
    <citation type="journal article" date="2021" name="Genome Biol. Evol.">
        <title>The assembled and annotated genome of the fairy-ring fungus Marasmius oreades.</title>
        <authorList>
            <person name="Hiltunen M."/>
            <person name="Ament-Velasquez S.L."/>
            <person name="Johannesson H."/>
        </authorList>
    </citation>
    <scope>NUCLEOTIDE SEQUENCE</scope>
    <source>
        <strain evidence="2">03SP1</strain>
    </source>
</reference>
<dbReference type="EMBL" id="CM032182">
    <property type="protein sequence ID" value="KAG7096428.1"/>
    <property type="molecule type" value="Genomic_DNA"/>
</dbReference>
<comment type="caution">
    <text evidence="2">The sequence shown here is derived from an EMBL/GenBank/DDBJ whole genome shotgun (WGS) entry which is preliminary data.</text>
</comment>
<dbReference type="RefSeq" id="XP_043012898.1">
    <property type="nucleotide sequence ID" value="XM_043148303.1"/>
</dbReference>
<evidence type="ECO:0000313" key="3">
    <source>
        <dbReference type="Proteomes" id="UP001049176"/>
    </source>
</evidence>
<keyword evidence="3" id="KW-1185">Reference proteome</keyword>
<feature type="compositionally biased region" description="Polar residues" evidence="1">
    <location>
        <begin position="1"/>
        <end position="20"/>
    </location>
</feature>
<dbReference type="KEGG" id="more:E1B28_003865"/>
<feature type="compositionally biased region" description="Gly residues" evidence="1">
    <location>
        <begin position="327"/>
        <end position="340"/>
    </location>
</feature>
<sequence>MMANNNEPFQQQPVARSLTISSPRMMSPRSHRTHRSRRSPRQGLAEDHSIEKELEVGQAARAAENLTMPDNSNTFNIDPGASFLAPAGEDTIRDIEAQHAHEREEEALEGRDGNRFVGGFVFDRLKRAVQGASIQWGSGSRRAQGVGDTYTPPYAVNSRTSVAEPSHQPEYSSSSDDTTHYPATTEEGTTAIDHAMPQPQYIEPQPIVIGSPEFVEPLPAEDYRKMKSPSPPPDDLTFASYFSRFKKLIKDVNALPWVASERITVDYYPGQSKRRENSKRGGHNHHRSAISLSWYGENYIPPGTLDKRQVDLTAGESPEVKMNGKGLQSGPGSSGHGYGDQGYYTSENGQIWPAISAVYPSGARETPLNPDIDYLPDHLHTHTPQAQLPSPPIGSPPTFNHDIYYTNQAGQTWPVVAPGHGAQGIPPVSYSPMAGPSR</sequence>
<dbReference type="GeneID" id="66072941"/>
<dbReference type="Proteomes" id="UP001049176">
    <property type="component" value="Chromosome 2"/>
</dbReference>